<dbReference type="InterPro" id="IPR023286">
    <property type="entry name" value="ABATE_dom_sf"/>
</dbReference>
<organism evidence="2 3">
    <name type="scientific">Actinocrispum wychmicini</name>
    <dbReference type="NCBI Taxonomy" id="1213861"/>
    <lineage>
        <taxon>Bacteria</taxon>
        <taxon>Bacillati</taxon>
        <taxon>Actinomycetota</taxon>
        <taxon>Actinomycetes</taxon>
        <taxon>Pseudonocardiales</taxon>
        <taxon>Pseudonocardiaceae</taxon>
        <taxon>Actinocrispum</taxon>
    </lineage>
</organism>
<protein>
    <submittedName>
        <fullName evidence="2">Putative stress-induced transcription regulator</fullName>
    </submittedName>
</protein>
<dbReference type="RefSeq" id="WP_207926071.1">
    <property type="nucleotide sequence ID" value="NZ_SLWS01000003.1"/>
</dbReference>
<dbReference type="Pfam" id="PF11706">
    <property type="entry name" value="zf-CGNR"/>
    <property type="match status" value="1"/>
</dbReference>
<dbReference type="AlphaFoldDB" id="A0A4R2JL18"/>
<evidence type="ECO:0000313" key="3">
    <source>
        <dbReference type="Proteomes" id="UP000295680"/>
    </source>
</evidence>
<accession>A0A4R2JL18</accession>
<name>A0A4R2JL18_9PSEU</name>
<evidence type="ECO:0000259" key="1">
    <source>
        <dbReference type="Pfam" id="PF11706"/>
    </source>
</evidence>
<sequence>MKRVARELPDWLEPVLGFVNTVDVETGADDLAAGPSALGAWLAERDLFPAGTKVSHADHRLALDLRSGLRFLALRNNSGSEDPAALAHLTTTLGRLPLVASVTAWGPVLRPYRLAPTRAALGTIAAGYAQAVGTGDWSRIRRCPADDCAWVFWDSSAKGARRWCTMRVCGNRAKVRAYAQRNQATAPQG</sequence>
<comment type="caution">
    <text evidence="2">The sequence shown here is derived from an EMBL/GenBank/DDBJ whole genome shotgun (WGS) entry which is preliminary data.</text>
</comment>
<dbReference type="InterPro" id="IPR010852">
    <property type="entry name" value="ABATE"/>
</dbReference>
<dbReference type="PANTHER" id="PTHR35525">
    <property type="entry name" value="BLL6575 PROTEIN"/>
    <property type="match status" value="1"/>
</dbReference>
<reference evidence="2 3" key="1">
    <citation type="submission" date="2019-03" db="EMBL/GenBank/DDBJ databases">
        <title>Genomic Encyclopedia of Type Strains, Phase IV (KMG-IV): sequencing the most valuable type-strain genomes for metagenomic binning, comparative biology and taxonomic classification.</title>
        <authorList>
            <person name="Goeker M."/>
        </authorList>
    </citation>
    <scope>NUCLEOTIDE SEQUENCE [LARGE SCALE GENOMIC DNA]</scope>
    <source>
        <strain evidence="2 3">DSM 45934</strain>
    </source>
</reference>
<proteinExistence type="predicted"/>
<dbReference type="EMBL" id="SLWS01000003">
    <property type="protein sequence ID" value="TCO60711.1"/>
    <property type="molecule type" value="Genomic_DNA"/>
</dbReference>
<dbReference type="Proteomes" id="UP000295680">
    <property type="component" value="Unassembled WGS sequence"/>
</dbReference>
<dbReference type="SUPFAM" id="SSF160904">
    <property type="entry name" value="Jann2411-like"/>
    <property type="match status" value="1"/>
</dbReference>
<gene>
    <name evidence="2" type="ORF">EV192_103286</name>
</gene>
<keyword evidence="3" id="KW-1185">Reference proteome</keyword>
<feature type="domain" description="Zinc finger CGNR" evidence="1">
    <location>
        <begin position="139"/>
        <end position="181"/>
    </location>
</feature>
<dbReference type="Pfam" id="PF07336">
    <property type="entry name" value="ABATE"/>
    <property type="match status" value="1"/>
</dbReference>
<dbReference type="InterPro" id="IPR021005">
    <property type="entry name" value="Znf_CGNR"/>
</dbReference>
<evidence type="ECO:0000313" key="2">
    <source>
        <dbReference type="EMBL" id="TCO60711.1"/>
    </source>
</evidence>
<dbReference type="PANTHER" id="PTHR35525:SF3">
    <property type="entry name" value="BLL6575 PROTEIN"/>
    <property type="match status" value="1"/>
</dbReference>
<dbReference type="Gene3D" id="1.10.3300.10">
    <property type="entry name" value="Jann2411-like domain"/>
    <property type="match status" value="1"/>
</dbReference>